<dbReference type="EMBL" id="ADBJ01000050">
    <property type="protein sequence ID" value="EFA76102.1"/>
    <property type="molecule type" value="Genomic_DNA"/>
</dbReference>
<feature type="transmembrane region" description="Helical" evidence="1">
    <location>
        <begin position="108"/>
        <end position="133"/>
    </location>
</feature>
<comment type="caution">
    <text evidence="2">The sequence shown here is derived from an EMBL/GenBank/DDBJ whole genome shotgun (WGS) entry which is preliminary data.</text>
</comment>
<feature type="transmembrane region" description="Helical" evidence="1">
    <location>
        <begin position="170"/>
        <end position="193"/>
    </location>
</feature>
<keyword evidence="3" id="KW-1185">Reference proteome</keyword>
<evidence type="ECO:0000313" key="2">
    <source>
        <dbReference type="EMBL" id="EFA76102.1"/>
    </source>
</evidence>
<feature type="transmembrane region" description="Helical" evidence="1">
    <location>
        <begin position="256"/>
        <end position="281"/>
    </location>
</feature>
<dbReference type="AlphaFoldDB" id="D3BRS0"/>
<dbReference type="RefSeq" id="XP_020428236.1">
    <property type="nucleotide sequence ID" value="XM_020581449.1"/>
</dbReference>
<dbReference type="InParanoid" id="D3BRS0"/>
<keyword evidence="1" id="KW-0472">Membrane</keyword>
<feature type="transmembrane region" description="Helical" evidence="1">
    <location>
        <begin position="32"/>
        <end position="52"/>
    </location>
</feature>
<evidence type="ECO:0000313" key="3">
    <source>
        <dbReference type="Proteomes" id="UP000001396"/>
    </source>
</evidence>
<keyword evidence="1" id="KW-0812">Transmembrane</keyword>
<organism evidence="2 3">
    <name type="scientific">Heterostelium pallidum (strain ATCC 26659 / Pp 5 / PN500)</name>
    <name type="common">Cellular slime mold</name>
    <name type="synonym">Polysphondylium pallidum</name>
    <dbReference type="NCBI Taxonomy" id="670386"/>
    <lineage>
        <taxon>Eukaryota</taxon>
        <taxon>Amoebozoa</taxon>
        <taxon>Evosea</taxon>
        <taxon>Eumycetozoa</taxon>
        <taxon>Dictyostelia</taxon>
        <taxon>Acytosteliales</taxon>
        <taxon>Acytosteliaceae</taxon>
        <taxon>Heterostelium</taxon>
    </lineage>
</organism>
<dbReference type="PANTHER" id="PTHR16189">
    <property type="entry name" value="TRANSMEMBRANE PROTEIN 104-RELATED"/>
    <property type="match status" value="1"/>
</dbReference>
<sequence length="282" mass="31288">MVAVCTSWVVLFIKHGLEPSNSPVLGDGKGIAQILGNIVFNYAYITTLPSWVNESKSNVNIKKTIWASSGFSTFLFIVVGLLGSLAFGNMPSNSDILSVINSSPEANIFTKISVYAFPFAVLTASIPVFSIIVKYNLLQTKLPKFGAILLAIFLPWIIVIPFMTGDRLLYISNYASLFFSSASNFIIPLLIYLKSVQFRKNGRTMTDHQKQILKEAGIDPILLEQPMSPSSSVELEELQLIYRVFPRLDLEKCKRVAIACITLLGFIIPIVIITTFVFQYAT</sequence>
<dbReference type="PANTHER" id="PTHR16189:SF3">
    <property type="entry name" value="AMINO ACID TRANSPORTER TRANSMEMBRANE DOMAIN-CONTAINING PROTEIN"/>
    <property type="match status" value="1"/>
</dbReference>
<dbReference type="GeneID" id="31366150"/>
<feature type="transmembrane region" description="Helical" evidence="1">
    <location>
        <begin position="145"/>
        <end position="164"/>
    </location>
</feature>
<feature type="transmembrane region" description="Helical" evidence="1">
    <location>
        <begin position="64"/>
        <end position="88"/>
    </location>
</feature>
<evidence type="ECO:0008006" key="4">
    <source>
        <dbReference type="Google" id="ProtNLM"/>
    </source>
</evidence>
<reference evidence="2 3" key="1">
    <citation type="journal article" date="2011" name="Genome Res.">
        <title>Phylogeny-wide analysis of social amoeba genomes highlights ancient origins for complex intercellular communication.</title>
        <authorList>
            <person name="Heidel A.J."/>
            <person name="Lawal H.M."/>
            <person name="Felder M."/>
            <person name="Schilde C."/>
            <person name="Helps N.R."/>
            <person name="Tunggal B."/>
            <person name="Rivero F."/>
            <person name="John U."/>
            <person name="Schleicher M."/>
            <person name="Eichinger L."/>
            <person name="Platzer M."/>
            <person name="Noegel A.A."/>
            <person name="Schaap P."/>
            <person name="Gloeckner G."/>
        </authorList>
    </citation>
    <scope>NUCLEOTIDE SEQUENCE [LARGE SCALE GENOMIC DNA]</scope>
    <source>
        <strain evidence="3">ATCC 26659 / Pp 5 / PN500</strain>
    </source>
</reference>
<proteinExistence type="predicted"/>
<gene>
    <name evidence="2" type="ORF">PPL_10681</name>
</gene>
<protein>
    <recommendedName>
        <fullName evidence="4">Amino acid transporter transmembrane domain-containing protein</fullName>
    </recommendedName>
</protein>
<keyword evidence="1" id="KW-1133">Transmembrane helix</keyword>
<accession>D3BRS0</accession>
<dbReference type="FunCoup" id="D3BRS0">
    <property type="interactions" value="1"/>
</dbReference>
<dbReference type="Proteomes" id="UP000001396">
    <property type="component" value="Unassembled WGS sequence"/>
</dbReference>
<name>D3BRS0_HETP5</name>
<evidence type="ECO:0000256" key="1">
    <source>
        <dbReference type="SAM" id="Phobius"/>
    </source>
</evidence>
<dbReference type="STRING" id="670386.D3BRS0"/>